<organism evidence="2 3">
    <name type="scientific">Geodermatophilus nigrescens</name>
    <dbReference type="NCBI Taxonomy" id="1070870"/>
    <lineage>
        <taxon>Bacteria</taxon>
        <taxon>Bacillati</taxon>
        <taxon>Actinomycetota</taxon>
        <taxon>Actinomycetes</taxon>
        <taxon>Geodermatophilales</taxon>
        <taxon>Geodermatophilaceae</taxon>
        <taxon>Geodermatophilus</taxon>
    </lineage>
</organism>
<feature type="region of interest" description="Disordered" evidence="1">
    <location>
        <begin position="105"/>
        <end position="148"/>
    </location>
</feature>
<reference evidence="2 3" key="1">
    <citation type="submission" date="2016-11" db="EMBL/GenBank/DDBJ databases">
        <authorList>
            <person name="Jaros S."/>
            <person name="Januszkiewicz K."/>
            <person name="Wedrychowicz H."/>
        </authorList>
    </citation>
    <scope>NUCLEOTIDE SEQUENCE [LARGE SCALE GENOMIC DNA]</scope>
    <source>
        <strain evidence="2 3">DSM 45408</strain>
    </source>
</reference>
<dbReference type="RefSeq" id="WP_073420134.1">
    <property type="nucleotide sequence ID" value="NZ_FQVX01000002.1"/>
</dbReference>
<evidence type="ECO:0000256" key="1">
    <source>
        <dbReference type="SAM" id="MobiDB-lite"/>
    </source>
</evidence>
<keyword evidence="3" id="KW-1185">Reference proteome</keyword>
<feature type="compositionally biased region" description="Pro residues" evidence="1">
    <location>
        <begin position="120"/>
        <end position="135"/>
    </location>
</feature>
<gene>
    <name evidence="2" type="ORF">SAMN05444351_2153</name>
</gene>
<proteinExistence type="predicted"/>
<accession>A0A1M5INT4</accession>
<name>A0A1M5INT4_9ACTN</name>
<dbReference type="AlphaFoldDB" id="A0A1M5INT4"/>
<protein>
    <submittedName>
        <fullName evidence="2">Uncharacterized protein</fullName>
    </submittedName>
</protein>
<sequence length="148" mass="15895">MVWVVVSVLGFVVVTGAVTAMARSNTARWERDHRAPQAAVRAHQRAIRHGWMTTLAHWQEHGDGEPAGRPHLHLPHVHLPAGLVARLPHPNVPALHLPRVHLPHVHLPGRGRTTVSAEPDPGPAPESRPEPPGPSSPAGADDRTGVPS</sequence>
<evidence type="ECO:0000313" key="3">
    <source>
        <dbReference type="Proteomes" id="UP000184471"/>
    </source>
</evidence>
<dbReference type="Proteomes" id="UP000184471">
    <property type="component" value="Unassembled WGS sequence"/>
</dbReference>
<evidence type="ECO:0000313" key="2">
    <source>
        <dbReference type="EMBL" id="SHG29896.1"/>
    </source>
</evidence>
<dbReference type="EMBL" id="FQVX01000002">
    <property type="protein sequence ID" value="SHG29896.1"/>
    <property type="molecule type" value="Genomic_DNA"/>
</dbReference>